<name>A0A9P6X7P6_RHIOR</name>
<dbReference type="CDD" id="cd07489">
    <property type="entry name" value="Peptidases_S8_5"/>
    <property type="match status" value="1"/>
</dbReference>
<evidence type="ECO:0000256" key="8">
    <source>
        <dbReference type="PIRSR" id="PIRSR615500-1"/>
    </source>
</evidence>
<evidence type="ECO:0000256" key="3">
    <source>
        <dbReference type="ARBA" id="ARBA00022525"/>
    </source>
</evidence>
<feature type="active site" description="Charge relay system" evidence="8 9">
    <location>
        <position position="274"/>
    </location>
</feature>
<feature type="signal peptide" evidence="11">
    <location>
        <begin position="1"/>
        <end position="22"/>
    </location>
</feature>
<keyword evidence="2" id="KW-0134">Cell wall</keyword>
<evidence type="ECO:0000259" key="12">
    <source>
        <dbReference type="Pfam" id="PF00082"/>
    </source>
</evidence>
<evidence type="ECO:0000259" key="13">
    <source>
        <dbReference type="Pfam" id="PF02225"/>
    </source>
</evidence>
<reference evidence="15" key="1">
    <citation type="journal article" date="2020" name="Microb. Genom.">
        <title>Genetic diversity of clinical and environmental Mucorales isolates obtained from an investigation of mucormycosis cases among solid organ transplant recipients.</title>
        <authorList>
            <person name="Nguyen M.H."/>
            <person name="Kaul D."/>
            <person name="Muto C."/>
            <person name="Cheng S.J."/>
            <person name="Richter R.A."/>
            <person name="Bruno V.M."/>
            <person name="Liu G."/>
            <person name="Beyhan S."/>
            <person name="Sundermann A.J."/>
            <person name="Mounaud S."/>
            <person name="Pasculle A.W."/>
            <person name="Nierman W.C."/>
            <person name="Driscoll E."/>
            <person name="Cumbie R."/>
            <person name="Clancy C.J."/>
            <person name="Dupont C.L."/>
        </authorList>
    </citation>
    <scope>NUCLEOTIDE SEQUENCE</scope>
    <source>
        <strain evidence="15">GL11</strain>
    </source>
</reference>
<dbReference type="Pfam" id="PF06280">
    <property type="entry name" value="fn3_5"/>
    <property type="match status" value="1"/>
</dbReference>
<evidence type="ECO:0000313" key="15">
    <source>
        <dbReference type="EMBL" id="KAG1307261.1"/>
    </source>
</evidence>
<dbReference type="Pfam" id="PF00082">
    <property type="entry name" value="Peptidase_S8"/>
    <property type="match status" value="1"/>
</dbReference>
<evidence type="ECO:0000256" key="2">
    <source>
        <dbReference type="ARBA" id="ARBA00022512"/>
    </source>
</evidence>
<sequence length="931" mass="101288">MKSFFLASVFLSVLFAPALVRTESGTFDEIDRLEAIMKDPKFKPSNLGNIIPGRYIIEFDEHYRGSSLEFVNKVEKDVLKSAPRIGMRVKMNIAQDYSSSSAIFRGVSICFQNNGKQFRKREEMQINRDEEMVEHVILRNIIESHQVKHIYPVTEISRPAVQRHSHMLAYNTSGNIGLPKINIPENESPLPFTHAITQVDKVHKDLKLTGKNIVVGIIDSGIDYRHPAFGSGFGVGFPVRYGYDLVGDDFVSTDPTSRSEKDTPLDACENGSGHGTHVAGVIAANDEFLNFTGIAPQVTLGAWRIFGCDGSTSNDLVIKALISAHEAGCDIINLSLGTPSNWADDPTSIVANRVSEKGSIVIAAAGNEGNDGAFYISAPGSGTSTVSVASTDNAYVLTQAFQTKNGENYPYMLSTSTSSFLEGKLVAYTENTSLNDACDGTVPDRSIQGHIVLVQTGKCTLDEKISTVQKLGASAVVVYDNQSKKSFRPRTYNANIPIISISMNAGEAIKKQLNEIESYKDGIEIVSKMVLTPQKLSTSNQVSLFSSVGPLYDVSLKPDIAGPGGFIFSTLPLVDGGYGVLSGTSMAAPFVTGAFALFLEAQGKGQSHTFIKEHFQNYAQPIMQGSLFENPARQGAGLIQVFDAISQSIHISPGHISFNDTNNIKTQTLTISNPSKETVSFEISHEAGLSLAPFFARNQHFIPLSPSKSTAEHITANLELSPTNITLAPGESANITVQMLSIQGESLDEPFPIYGGYIRFRPQNNLTLKTIHVPYIGVQGSLSEAPIFAAGFPRVIAGSELHMISKIKGDNDEIKQTLLIDRNNKSSSEISILYRLLTGTARIKTEVLDENLQTIGTASDDRFVPRNTLDGYIFIDRWNATVVPLGSDSISDLQPLSNGSYYLRWKALKLLSDPSSEGSWETQLSPLILVQ</sequence>
<dbReference type="InterPro" id="IPR034187">
    <property type="entry name" value="Peptidases_S8_5"/>
</dbReference>
<evidence type="ECO:0000256" key="9">
    <source>
        <dbReference type="PROSITE-ProRule" id="PRU01240"/>
    </source>
</evidence>
<keyword evidence="6 9" id="KW-0378">Hydrolase</keyword>
<dbReference type="Gene3D" id="3.50.30.30">
    <property type="match status" value="1"/>
</dbReference>
<keyword evidence="16" id="KW-1185">Reference proteome</keyword>
<feature type="domain" description="Peptidase S8/S53" evidence="12">
    <location>
        <begin position="210"/>
        <end position="619"/>
    </location>
</feature>
<dbReference type="InterPro" id="IPR022398">
    <property type="entry name" value="Peptidase_S8_His-AS"/>
</dbReference>
<dbReference type="InterPro" id="IPR050131">
    <property type="entry name" value="Peptidase_S8_subtilisin-like"/>
</dbReference>
<dbReference type="PRINTS" id="PR00723">
    <property type="entry name" value="SUBTILISIN"/>
</dbReference>
<dbReference type="InterPro" id="IPR003137">
    <property type="entry name" value="PA_domain"/>
</dbReference>
<comment type="similarity">
    <text evidence="1 9 10">Belongs to the peptidase S8 family.</text>
</comment>
<dbReference type="InterPro" id="IPR010435">
    <property type="entry name" value="C5a/SBT2-like_Fn3"/>
</dbReference>
<evidence type="ECO:0000256" key="6">
    <source>
        <dbReference type="ARBA" id="ARBA00022801"/>
    </source>
</evidence>
<feature type="domain" description="PA" evidence="13">
    <location>
        <begin position="422"/>
        <end position="509"/>
    </location>
</feature>
<comment type="caution">
    <text evidence="15">The sequence shown here is derived from an EMBL/GenBank/DDBJ whole genome shotgun (WGS) entry which is preliminary data.</text>
</comment>
<evidence type="ECO:0000256" key="4">
    <source>
        <dbReference type="ARBA" id="ARBA00022670"/>
    </source>
</evidence>
<dbReference type="InterPro" id="IPR046450">
    <property type="entry name" value="PA_dom_sf"/>
</dbReference>
<dbReference type="OrthoDB" id="206201at2759"/>
<keyword evidence="4 9" id="KW-0645">Protease</keyword>
<protein>
    <submittedName>
        <fullName evidence="15">Uncharacterized protein</fullName>
    </submittedName>
</protein>
<gene>
    <name evidence="15" type="ORF">G6F64_006950</name>
</gene>
<dbReference type="EMBL" id="JAANQT010000976">
    <property type="protein sequence ID" value="KAG1307261.1"/>
    <property type="molecule type" value="Genomic_DNA"/>
</dbReference>
<dbReference type="CDD" id="cd00538">
    <property type="entry name" value="PA"/>
    <property type="match status" value="1"/>
</dbReference>
<dbReference type="GO" id="GO:0006508">
    <property type="term" value="P:proteolysis"/>
    <property type="evidence" value="ECO:0007669"/>
    <property type="project" value="UniProtKB-KW"/>
</dbReference>
<proteinExistence type="inferred from homology"/>
<evidence type="ECO:0000256" key="10">
    <source>
        <dbReference type="RuleBase" id="RU003355"/>
    </source>
</evidence>
<dbReference type="PROSITE" id="PS51892">
    <property type="entry name" value="SUBTILASE"/>
    <property type="match status" value="1"/>
</dbReference>
<accession>A0A9P6X7P6</accession>
<dbReference type="PANTHER" id="PTHR43806">
    <property type="entry name" value="PEPTIDASE S8"/>
    <property type="match status" value="1"/>
</dbReference>
<evidence type="ECO:0000313" key="16">
    <source>
        <dbReference type="Proteomes" id="UP000716291"/>
    </source>
</evidence>
<dbReference type="Proteomes" id="UP000716291">
    <property type="component" value="Unassembled WGS sequence"/>
</dbReference>
<dbReference type="InterPro" id="IPR023828">
    <property type="entry name" value="Peptidase_S8_Ser-AS"/>
</dbReference>
<dbReference type="Gene3D" id="3.40.50.200">
    <property type="entry name" value="Peptidase S8/S53 domain"/>
    <property type="match status" value="1"/>
</dbReference>
<feature type="chain" id="PRO_5040308806" evidence="11">
    <location>
        <begin position="23"/>
        <end position="931"/>
    </location>
</feature>
<dbReference type="PANTHER" id="PTHR43806:SF66">
    <property type="entry name" value="SERIN ENDOPEPTIDASE"/>
    <property type="match status" value="1"/>
</dbReference>
<dbReference type="SUPFAM" id="SSF52743">
    <property type="entry name" value="Subtilisin-like"/>
    <property type="match status" value="1"/>
</dbReference>
<dbReference type="PROSITE" id="PS00138">
    <property type="entry name" value="SUBTILASE_SER"/>
    <property type="match status" value="1"/>
</dbReference>
<dbReference type="Gene3D" id="2.60.40.1710">
    <property type="entry name" value="Subtilisin-like superfamily"/>
    <property type="match status" value="1"/>
</dbReference>
<dbReference type="PROSITE" id="PS00136">
    <property type="entry name" value="SUBTILASE_ASP"/>
    <property type="match status" value="1"/>
</dbReference>
<dbReference type="InterPro" id="IPR036852">
    <property type="entry name" value="Peptidase_S8/S53_dom_sf"/>
</dbReference>
<dbReference type="AlphaFoldDB" id="A0A9P6X7P6"/>
<evidence type="ECO:0000256" key="5">
    <source>
        <dbReference type="ARBA" id="ARBA00022729"/>
    </source>
</evidence>
<keyword evidence="5 11" id="KW-0732">Signal</keyword>
<dbReference type="Pfam" id="PF02225">
    <property type="entry name" value="PA"/>
    <property type="match status" value="1"/>
</dbReference>
<evidence type="ECO:0000256" key="1">
    <source>
        <dbReference type="ARBA" id="ARBA00011073"/>
    </source>
</evidence>
<dbReference type="InterPro" id="IPR015500">
    <property type="entry name" value="Peptidase_S8_subtilisin-rel"/>
</dbReference>
<dbReference type="GO" id="GO:0016020">
    <property type="term" value="C:membrane"/>
    <property type="evidence" value="ECO:0007669"/>
    <property type="project" value="InterPro"/>
</dbReference>
<dbReference type="GO" id="GO:0004252">
    <property type="term" value="F:serine-type endopeptidase activity"/>
    <property type="evidence" value="ECO:0007669"/>
    <property type="project" value="UniProtKB-UniRule"/>
</dbReference>
<dbReference type="SUPFAM" id="SSF52025">
    <property type="entry name" value="PA domain"/>
    <property type="match status" value="1"/>
</dbReference>
<evidence type="ECO:0000256" key="11">
    <source>
        <dbReference type="SAM" id="SignalP"/>
    </source>
</evidence>
<evidence type="ECO:0000259" key="14">
    <source>
        <dbReference type="Pfam" id="PF06280"/>
    </source>
</evidence>
<keyword evidence="3" id="KW-0964">Secreted</keyword>
<dbReference type="InterPro" id="IPR000209">
    <property type="entry name" value="Peptidase_S8/S53_dom"/>
</dbReference>
<feature type="active site" description="Charge relay system" evidence="8 9">
    <location>
        <position position="585"/>
    </location>
</feature>
<feature type="domain" description="C5a peptidase/Subtilisin-like protease SBT2-like Fn3-like" evidence="14">
    <location>
        <begin position="656"/>
        <end position="775"/>
    </location>
</feature>
<feature type="active site" description="Charge relay system" evidence="8 9">
    <location>
        <position position="219"/>
    </location>
</feature>
<dbReference type="GO" id="GO:0005615">
    <property type="term" value="C:extracellular space"/>
    <property type="evidence" value="ECO:0007669"/>
    <property type="project" value="TreeGrafter"/>
</dbReference>
<keyword evidence="7 9" id="KW-0720">Serine protease</keyword>
<dbReference type="InterPro" id="IPR023827">
    <property type="entry name" value="Peptidase_S8_Asp-AS"/>
</dbReference>
<dbReference type="PROSITE" id="PS00137">
    <property type="entry name" value="SUBTILASE_HIS"/>
    <property type="match status" value="1"/>
</dbReference>
<evidence type="ECO:0000256" key="7">
    <source>
        <dbReference type="ARBA" id="ARBA00022825"/>
    </source>
</evidence>
<organism evidence="15 16">
    <name type="scientific">Rhizopus oryzae</name>
    <name type="common">Mucormycosis agent</name>
    <name type="synonym">Rhizopus arrhizus var. delemar</name>
    <dbReference type="NCBI Taxonomy" id="64495"/>
    <lineage>
        <taxon>Eukaryota</taxon>
        <taxon>Fungi</taxon>
        <taxon>Fungi incertae sedis</taxon>
        <taxon>Mucoromycota</taxon>
        <taxon>Mucoromycotina</taxon>
        <taxon>Mucoromycetes</taxon>
        <taxon>Mucorales</taxon>
        <taxon>Mucorineae</taxon>
        <taxon>Rhizopodaceae</taxon>
        <taxon>Rhizopus</taxon>
    </lineage>
</organism>